<dbReference type="PANTHER" id="PTHR35043">
    <property type="entry name" value="TRANSCRIPTION FACTOR DOMAIN-CONTAINING PROTEIN"/>
    <property type="match status" value="1"/>
</dbReference>
<evidence type="ECO:0000313" key="1">
    <source>
        <dbReference type="EMBL" id="KAF1974371.1"/>
    </source>
</evidence>
<protein>
    <submittedName>
        <fullName evidence="1">Uncharacterized protein</fullName>
    </submittedName>
</protein>
<accession>A0A6A5VB49</accession>
<proteinExistence type="predicted"/>
<sequence>TAFHGQYTAMGGFALEFSHAAKRATSDILRYQRRITLTPDTLKDLAELHPDFIPNISEAEILDKSKASAFAKTLVCIQAGWLCVQRLVRLAQNLSISLFELNTFAHSICTFLVYLMWCDKPLDIGEPSFLQSGAYDAINAAYQVLPTITHYRTSTTKTATRHSP</sequence>
<feature type="non-terminal residue" evidence="1">
    <location>
        <position position="1"/>
    </location>
</feature>
<organism evidence="1 2">
    <name type="scientific">Bimuria novae-zelandiae CBS 107.79</name>
    <dbReference type="NCBI Taxonomy" id="1447943"/>
    <lineage>
        <taxon>Eukaryota</taxon>
        <taxon>Fungi</taxon>
        <taxon>Dikarya</taxon>
        <taxon>Ascomycota</taxon>
        <taxon>Pezizomycotina</taxon>
        <taxon>Dothideomycetes</taxon>
        <taxon>Pleosporomycetidae</taxon>
        <taxon>Pleosporales</taxon>
        <taxon>Massarineae</taxon>
        <taxon>Didymosphaeriaceae</taxon>
        <taxon>Bimuria</taxon>
    </lineage>
</organism>
<dbReference type="OrthoDB" id="3061561at2759"/>
<keyword evidence="2" id="KW-1185">Reference proteome</keyword>
<dbReference type="Proteomes" id="UP000800036">
    <property type="component" value="Unassembled WGS sequence"/>
</dbReference>
<dbReference type="PANTHER" id="PTHR35043:SF9">
    <property type="match status" value="1"/>
</dbReference>
<name>A0A6A5VB49_9PLEO</name>
<reference evidence="1" key="1">
    <citation type="journal article" date="2020" name="Stud. Mycol.">
        <title>101 Dothideomycetes genomes: a test case for predicting lifestyles and emergence of pathogens.</title>
        <authorList>
            <person name="Haridas S."/>
            <person name="Albert R."/>
            <person name="Binder M."/>
            <person name="Bloem J."/>
            <person name="Labutti K."/>
            <person name="Salamov A."/>
            <person name="Andreopoulos B."/>
            <person name="Baker S."/>
            <person name="Barry K."/>
            <person name="Bills G."/>
            <person name="Bluhm B."/>
            <person name="Cannon C."/>
            <person name="Castanera R."/>
            <person name="Culley D."/>
            <person name="Daum C."/>
            <person name="Ezra D."/>
            <person name="Gonzalez J."/>
            <person name="Henrissat B."/>
            <person name="Kuo A."/>
            <person name="Liang C."/>
            <person name="Lipzen A."/>
            <person name="Lutzoni F."/>
            <person name="Magnuson J."/>
            <person name="Mondo S."/>
            <person name="Nolan M."/>
            <person name="Ohm R."/>
            <person name="Pangilinan J."/>
            <person name="Park H.-J."/>
            <person name="Ramirez L."/>
            <person name="Alfaro M."/>
            <person name="Sun H."/>
            <person name="Tritt A."/>
            <person name="Yoshinaga Y."/>
            <person name="Zwiers L.-H."/>
            <person name="Turgeon B."/>
            <person name="Goodwin S."/>
            <person name="Spatafora J."/>
            <person name="Crous P."/>
            <person name="Grigoriev I."/>
        </authorList>
    </citation>
    <scope>NUCLEOTIDE SEQUENCE</scope>
    <source>
        <strain evidence="1">CBS 107.79</strain>
    </source>
</reference>
<dbReference type="EMBL" id="ML976675">
    <property type="protein sequence ID" value="KAF1974371.1"/>
    <property type="molecule type" value="Genomic_DNA"/>
</dbReference>
<gene>
    <name evidence="1" type="ORF">BU23DRAFT_461731</name>
</gene>
<evidence type="ECO:0000313" key="2">
    <source>
        <dbReference type="Proteomes" id="UP000800036"/>
    </source>
</evidence>
<dbReference type="AlphaFoldDB" id="A0A6A5VB49"/>